<dbReference type="OrthoDB" id="345640at2"/>
<dbReference type="InterPro" id="IPR038522">
    <property type="entry name" value="T4/T6SS_DotU_sf"/>
</dbReference>
<evidence type="ECO:0000313" key="4">
    <source>
        <dbReference type="Proteomes" id="UP000192906"/>
    </source>
</evidence>
<keyword evidence="1" id="KW-0472">Membrane</keyword>
<dbReference type="PANTHER" id="PTHR38033">
    <property type="entry name" value="MEMBRANE PROTEIN-RELATED"/>
    <property type="match status" value="1"/>
</dbReference>
<dbReference type="Pfam" id="PF09850">
    <property type="entry name" value="DotU"/>
    <property type="match status" value="2"/>
</dbReference>
<keyword evidence="4" id="KW-1185">Reference proteome</keyword>
<evidence type="ECO:0000259" key="2">
    <source>
        <dbReference type="Pfam" id="PF09850"/>
    </source>
</evidence>
<keyword evidence="1" id="KW-0812">Transmembrane</keyword>
<dbReference type="AlphaFoldDB" id="A0A1X7D632"/>
<organism evidence="3 4">
    <name type="scientific">Desulfovibrio gilichinskyi</name>
    <dbReference type="NCBI Taxonomy" id="1519643"/>
    <lineage>
        <taxon>Bacteria</taxon>
        <taxon>Pseudomonadati</taxon>
        <taxon>Thermodesulfobacteriota</taxon>
        <taxon>Desulfovibrionia</taxon>
        <taxon>Desulfovibrionales</taxon>
        <taxon>Desulfovibrionaceae</taxon>
        <taxon>Desulfovibrio</taxon>
    </lineage>
</organism>
<proteinExistence type="predicted"/>
<dbReference type="STRING" id="1519643.SAMN06295933_1708"/>
<dbReference type="InterPro" id="IPR017732">
    <property type="entry name" value="T4/T6SS_DotU"/>
</dbReference>
<evidence type="ECO:0000256" key="1">
    <source>
        <dbReference type="SAM" id="Phobius"/>
    </source>
</evidence>
<keyword evidence="1" id="KW-1133">Transmembrane helix</keyword>
<dbReference type="Gene3D" id="1.25.40.590">
    <property type="entry name" value="Type IV / VI secretion system, DotU"/>
    <property type="match status" value="1"/>
</dbReference>
<dbReference type="EMBL" id="FWZU01000002">
    <property type="protein sequence ID" value="SMF09616.1"/>
    <property type="molecule type" value="Genomic_DNA"/>
</dbReference>
<gene>
    <name evidence="3" type="ORF">SAMN06295933_1708</name>
</gene>
<accession>A0A1X7D632</accession>
<evidence type="ECO:0000313" key="3">
    <source>
        <dbReference type="EMBL" id="SMF09616.1"/>
    </source>
</evidence>
<dbReference type="PANTHER" id="PTHR38033:SF1">
    <property type="entry name" value="DOTU FAMILY TYPE IV_VI SECRETION SYSTEM PROTEIN"/>
    <property type="match status" value="1"/>
</dbReference>
<dbReference type="Proteomes" id="UP000192906">
    <property type="component" value="Unassembled WGS sequence"/>
</dbReference>
<reference evidence="4" key="1">
    <citation type="submission" date="2017-04" db="EMBL/GenBank/DDBJ databases">
        <authorList>
            <person name="Varghese N."/>
            <person name="Submissions S."/>
        </authorList>
    </citation>
    <scope>NUCLEOTIDE SEQUENCE [LARGE SCALE GENOMIC DNA]</scope>
    <source>
        <strain evidence="4">K3S</strain>
    </source>
</reference>
<feature type="transmembrane region" description="Helical" evidence="1">
    <location>
        <begin position="213"/>
        <end position="236"/>
    </location>
</feature>
<name>A0A1X7D632_9BACT</name>
<sequence>MHLSDCFLELFTFVRFLTDSSYKIEADYEVVRKDFSLLLDRVESKGREGKFSDEQFDNARFAVFAWADEAILCSSWPGAKDWLKHTLQREYYGTSSAGEEFFERLNLLLGERKTPLDESLFVDCDCDKDSEKSSPVEENKSYNLEILEVYALCLSLGYSGIYFSDHESDRLTRLREDCVKRIVDGQGDFQLSAFPDSYGTKKMSKHNGLYGRVFEPLSIVFLILPLLVLAGVYFAYLGLLENSLQLWLG</sequence>
<feature type="domain" description="Type IV / VI secretion system DotU" evidence="2">
    <location>
        <begin position="3"/>
        <end position="113"/>
    </location>
</feature>
<protein>
    <submittedName>
        <fullName evidence="3">Type VI secretion system protein ImpK</fullName>
    </submittedName>
</protein>
<feature type="domain" description="Type IV / VI secretion system DotU" evidence="2">
    <location>
        <begin position="137"/>
        <end position="236"/>
    </location>
</feature>